<feature type="transmembrane region" description="Helical" evidence="7">
    <location>
        <begin position="187"/>
        <end position="210"/>
    </location>
</feature>
<evidence type="ECO:0000313" key="8">
    <source>
        <dbReference type="EMBL" id="SIQ74972.1"/>
    </source>
</evidence>
<feature type="compositionally biased region" description="Basic and acidic residues" evidence="6">
    <location>
        <begin position="321"/>
        <end position="334"/>
    </location>
</feature>
<dbReference type="InterPro" id="IPR017039">
    <property type="entry name" value="Virul_fac_BrkB"/>
</dbReference>
<feature type="transmembrane region" description="Helical" evidence="7">
    <location>
        <begin position="146"/>
        <end position="167"/>
    </location>
</feature>
<evidence type="ECO:0000256" key="2">
    <source>
        <dbReference type="ARBA" id="ARBA00022475"/>
    </source>
</evidence>
<name>A0A1N6VAU9_9ACTN</name>
<evidence type="ECO:0000256" key="3">
    <source>
        <dbReference type="ARBA" id="ARBA00022692"/>
    </source>
</evidence>
<dbReference type="OrthoDB" id="9781030at2"/>
<proteinExistence type="predicted"/>
<comment type="subcellular location">
    <subcellularLocation>
        <location evidence="1">Cell membrane</location>
        <topology evidence="1">Multi-pass membrane protein</topology>
    </subcellularLocation>
</comment>
<dbReference type="NCBIfam" id="TIGR00765">
    <property type="entry name" value="yihY_not_rbn"/>
    <property type="match status" value="1"/>
</dbReference>
<evidence type="ECO:0000256" key="4">
    <source>
        <dbReference type="ARBA" id="ARBA00022989"/>
    </source>
</evidence>
<dbReference type="EMBL" id="FTNI01000003">
    <property type="protein sequence ID" value="SIQ74972.1"/>
    <property type="molecule type" value="Genomic_DNA"/>
</dbReference>
<dbReference type="Proteomes" id="UP000186096">
    <property type="component" value="Unassembled WGS sequence"/>
</dbReference>
<dbReference type="PIRSF" id="PIRSF035875">
    <property type="entry name" value="RNase_BN"/>
    <property type="match status" value="1"/>
</dbReference>
<keyword evidence="3 7" id="KW-0812">Transmembrane</keyword>
<evidence type="ECO:0000256" key="7">
    <source>
        <dbReference type="SAM" id="Phobius"/>
    </source>
</evidence>
<dbReference type="STRING" id="58117.SAMN05421833_103336"/>
<accession>A0A1N6VAU9</accession>
<organism evidence="8 9">
    <name type="scientific">Microbispora rosea</name>
    <dbReference type="NCBI Taxonomy" id="58117"/>
    <lineage>
        <taxon>Bacteria</taxon>
        <taxon>Bacillati</taxon>
        <taxon>Actinomycetota</taxon>
        <taxon>Actinomycetes</taxon>
        <taxon>Streptosporangiales</taxon>
        <taxon>Streptosporangiaceae</taxon>
        <taxon>Microbispora</taxon>
    </lineage>
</organism>
<dbReference type="Pfam" id="PF03631">
    <property type="entry name" value="Virul_fac_BrkB"/>
    <property type="match status" value="1"/>
</dbReference>
<gene>
    <name evidence="8" type="ORF">SAMN05421833_103336</name>
</gene>
<dbReference type="AlphaFoldDB" id="A0A1N6VAU9"/>
<keyword evidence="2" id="KW-1003">Cell membrane</keyword>
<evidence type="ECO:0000256" key="6">
    <source>
        <dbReference type="SAM" id="MobiDB-lite"/>
    </source>
</evidence>
<evidence type="ECO:0000313" key="9">
    <source>
        <dbReference type="Proteomes" id="UP000186096"/>
    </source>
</evidence>
<dbReference type="GO" id="GO:0005886">
    <property type="term" value="C:plasma membrane"/>
    <property type="evidence" value="ECO:0007669"/>
    <property type="project" value="UniProtKB-SubCell"/>
</dbReference>
<protein>
    <submittedName>
        <fullName evidence="8">Membrane protein</fullName>
    </submittedName>
</protein>
<feature type="region of interest" description="Disordered" evidence="6">
    <location>
        <begin position="294"/>
        <end position="334"/>
    </location>
</feature>
<reference evidence="9" key="1">
    <citation type="submission" date="2017-01" db="EMBL/GenBank/DDBJ databases">
        <authorList>
            <person name="Varghese N."/>
            <person name="Submissions S."/>
        </authorList>
    </citation>
    <scope>NUCLEOTIDE SEQUENCE [LARGE SCALE GENOMIC DNA]</scope>
    <source>
        <strain evidence="9">ATCC 12950</strain>
    </source>
</reference>
<feature type="transmembrane region" description="Helical" evidence="7">
    <location>
        <begin position="42"/>
        <end position="64"/>
    </location>
</feature>
<keyword evidence="9" id="KW-1185">Reference proteome</keyword>
<feature type="transmembrane region" description="Helical" evidence="7">
    <location>
        <begin position="258"/>
        <end position="279"/>
    </location>
</feature>
<dbReference type="PANTHER" id="PTHR30213">
    <property type="entry name" value="INNER MEMBRANE PROTEIN YHJD"/>
    <property type="match status" value="1"/>
</dbReference>
<dbReference type="PANTHER" id="PTHR30213:SF0">
    <property type="entry name" value="UPF0761 MEMBRANE PROTEIN YIHY"/>
    <property type="match status" value="1"/>
</dbReference>
<evidence type="ECO:0000256" key="5">
    <source>
        <dbReference type="ARBA" id="ARBA00023136"/>
    </source>
</evidence>
<evidence type="ECO:0000256" key="1">
    <source>
        <dbReference type="ARBA" id="ARBA00004651"/>
    </source>
</evidence>
<dbReference type="RefSeq" id="WP_076433656.1">
    <property type="nucleotide sequence ID" value="NZ_FTNI01000003.1"/>
</dbReference>
<feature type="transmembrane region" description="Helical" evidence="7">
    <location>
        <begin position="102"/>
        <end position="125"/>
    </location>
</feature>
<feature type="transmembrane region" description="Helical" evidence="7">
    <location>
        <begin position="222"/>
        <end position="246"/>
    </location>
</feature>
<sequence length="334" mass="35927">MTDPEDERGPLERLSRRDWMGVVKRTAKEFKEDNVPDWAASLTYYAVLSIFPGLIVLVSILGLLGQSATGPLLGNIKSLTPGPVQQMLQTGLANVQQHQGTAGVFAITGLLFALWAASGYIGAFIRASNAIFDIREGRPFWKVTPLRVGLTLLLVILMAASVLAVTFTGRLAEIAGNLLGVGPAAVTVWSIVKWPVLVLLAGAMITLLYYAAPNVRQPGVRWLSPGSLLAVVAWVVVSAGFGLYVARFGSYNKTYGTLAAVVVFLVWLWLSNIVILSGAELDAELQRGRRIAAGESPAEPYVDPRDPPKNPEPAEGLSEAPETRREARQEADAP</sequence>
<keyword evidence="4 7" id="KW-1133">Transmembrane helix</keyword>
<keyword evidence="5 7" id="KW-0472">Membrane</keyword>